<keyword evidence="1" id="KW-0472">Membrane</keyword>
<proteinExistence type="predicted"/>
<protein>
    <submittedName>
        <fullName evidence="2">Uncharacterized protein</fullName>
    </submittedName>
</protein>
<dbReference type="AlphaFoldDB" id="A0A1H8ZCM1"/>
<dbReference type="EMBL" id="FOEN01000001">
    <property type="protein sequence ID" value="SEP62111.1"/>
    <property type="molecule type" value="Genomic_DNA"/>
</dbReference>
<feature type="transmembrane region" description="Helical" evidence="1">
    <location>
        <begin position="830"/>
        <end position="848"/>
    </location>
</feature>
<feature type="transmembrane region" description="Helical" evidence="1">
    <location>
        <begin position="207"/>
        <end position="236"/>
    </location>
</feature>
<dbReference type="Proteomes" id="UP000198833">
    <property type="component" value="Unassembled WGS sequence"/>
</dbReference>
<feature type="transmembrane region" description="Helical" evidence="1">
    <location>
        <begin position="256"/>
        <end position="289"/>
    </location>
</feature>
<gene>
    <name evidence="2" type="ORF">SAMN04488558_101212</name>
</gene>
<feature type="transmembrane region" description="Helical" evidence="1">
    <location>
        <begin position="629"/>
        <end position="655"/>
    </location>
</feature>
<evidence type="ECO:0000313" key="3">
    <source>
        <dbReference type="Proteomes" id="UP000198833"/>
    </source>
</evidence>
<evidence type="ECO:0000256" key="1">
    <source>
        <dbReference type="SAM" id="Phobius"/>
    </source>
</evidence>
<keyword evidence="3" id="KW-1185">Reference proteome</keyword>
<feature type="transmembrane region" description="Helical" evidence="1">
    <location>
        <begin position="422"/>
        <end position="444"/>
    </location>
</feature>
<keyword evidence="1" id="KW-1133">Transmembrane helix</keyword>
<evidence type="ECO:0000313" key="2">
    <source>
        <dbReference type="EMBL" id="SEP62111.1"/>
    </source>
</evidence>
<keyword evidence="1" id="KW-0812">Transmembrane</keyword>
<feature type="transmembrane region" description="Helical" evidence="1">
    <location>
        <begin position="296"/>
        <end position="316"/>
    </location>
</feature>
<feature type="transmembrane region" description="Helical" evidence="1">
    <location>
        <begin position="161"/>
        <end position="186"/>
    </location>
</feature>
<organism evidence="2 3">
    <name type="scientific">Ignavigranum ruoffiae</name>
    <dbReference type="NCBI Taxonomy" id="89093"/>
    <lineage>
        <taxon>Bacteria</taxon>
        <taxon>Bacillati</taxon>
        <taxon>Bacillota</taxon>
        <taxon>Bacilli</taxon>
        <taxon>Lactobacillales</taxon>
        <taxon>Aerococcaceae</taxon>
        <taxon>Ignavigranum</taxon>
    </lineage>
</organism>
<feature type="transmembrane region" description="Helical" evidence="1">
    <location>
        <begin position="747"/>
        <end position="769"/>
    </location>
</feature>
<dbReference type="STRING" id="89093.SAMN04488558_101212"/>
<feature type="transmembrane region" description="Helical" evidence="1">
    <location>
        <begin position="690"/>
        <end position="707"/>
    </location>
</feature>
<sequence length="862" mass="101722">MGSIIFEFRRLIKRKLIYVLLAIATILSIFNHFQLQTHSSEQNPQSIFESYYVQLISVFRPNTGDYIEDLRQNQQISPGQAHFYSMTEDQNYQEYTSSQGYQSSQWNIFIKYLQEGIEIDQIHLNTYEEALLTYGQHLADYLNQQTDPKISSGQNGAVSQLIYGFDFLFGNIPIIFISLMILMLATEDLGRMHHQWRWTLPTKRRHLLMTYLPLTFSLALIYILLVTLITASIAMVTHQGLGDINYPLRVLNIQDIYQPAWQILITCWAIFFLKTLFCLNLALCIASIFRQERVSWLIFTATTGFISMMTQFMPWFQQNLNSFYQDIQNQYLGKTVLKQFSFTELIQQNRATYQYIDQQIRWPVIIIWLIISLCFFFSAYYLYPRNKFSKAKPRWRAVGTTKSHNTKKFGSLQFESRKLKAYFANLISYLLIIMVIFSCFVFILRQDQHSEEVFVSAPFFEQDYQLIHDDFSAKIKLIEVAEQKETDPNFISQLNYQKQHLNETMEFFDQSYQTIKNRQAAFRNGETNHFYQSFQDELIMYFNPYSTIDSATDGLRYFPRYQYYPTGDFPSDFAYKLSSQRLLAFQEREIPPILGTAITLTPYDEAVNPADRLQDQLTYQAADQSFLGLVYRFVSVFRFDLFCILLLVCFMGGAYNNEGDRYEHLYWLYTLPNNPKRIHFDKIYAQMVQAFKYFSLAILVLFVLGMSRRGFGQWEFPLVYYDQLLAHPNILTYFDNSFHWLNLGNWFVNYCIWYIVSSLFILNLMAFLSTYIPKQLTTSILTSLLLVLGYYFGQVIPNNLTIYFPFAHLNGCKVLDGSIMVPFQWTNSSLFQSLFVLIIWSAIFYFLTYQRIRKNRLLEVKA</sequence>
<feature type="transmembrane region" description="Helical" evidence="1">
    <location>
        <begin position="776"/>
        <end position="793"/>
    </location>
</feature>
<accession>A0A1H8ZCM1</accession>
<feature type="transmembrane region" description="Helical" evidence="1">
    <location>
        <begin position="16"/>
        <end position="35"/>
    </location>
</feature>
<name>A0A1H8ZCM1_9LACT</name>
<reference evidence="2 3" key="1">
    <citation type="submission" date="2016-10" db="EMBL/GenBank/DDBJ databases">
        <authorList>
            <person name="de Groot N.N."/>
        </authorList>
    </citation>
    <scope>NUCLEOTIDE SEQUENCE [LARGE SCALE GENOMIC DNA]</scope>
    <source>
        <strain evidence="2 3">DSM 15695</strain>
    </source>
</reference>
<feature type="transmembrane region" description="Helical" evidence="1">
    <location>
        <begin position="360"/>
        <end position="383"/>
    </location>
</feature>